<evidence type="ECO:0000313" key="3">
    <source>
        <dbReference type="EMBL" id="MDZ5459702.1"/>
    </source>
</evidence>
<evidence type="ECO:0000313" key="4">
    <source>
        <dbReference type="Proteomes" id="UP001293718"/>
    </source>
</evidence>
<reference evidence="3 4" key="1">
    <citation type="submission" date="2023-11" db="EMBL/GenBank/DDBJ databases">
        <title>Draft genome of Azohydromonas lata strain H1 (DSM1123), a polyhydroxyalkanoate producer.</title>
        <authorList>
            <person name="Traversa D."/>
            <person name="D'Addabbo P."/>
            <person name="Pazzani C."/>
            <person name="Manzari C."/>
            <person name="Chiara M."/>
            <person name="Scrascia M."/>
        </authorList>
    </citation>
    <scope>NUCLEOTIDE SEQUENCE [LARGE SCALE GENOMIC DNA]</scope>
    <source>
        <strain evidence="3 4">H1</strain>
    </source>
</reference>
<keyword evidence="1" id="KW-0732">Signal</keyword>
<comment type="caution">
    <text evidence="3">The sequence shown here is derived from an EMBL/GenBank/DDBJ whole genome shotgun (WGS) entry which is preliminary data.</text>
</comment>
<keyword evidence="4" id="KW-1185">Reference proteome</keyword>
<sequence length="195" mass="20822">MKRSAIFSVFLGLAVGNASATSLLANTFEFQYFYPTLSSNPYENSANGLYKADAGIEIDNIADGSARMDIQNNRIVIDFLYGSRYGDAGAEFNGWVLRDIYGKAGKFTSVTVDPSTTFAGIGNGLSFTDDTIKLNWKGLSFSQHDQLVLNVKTGLGNVASPVPEPQSVALMAAGLLGIAAVRRRAKAQNSKNPAP</sequence>
<feature type="chain" id="PRO_5045568445" evidence="1">
    <location>
        <begin position="21"/>
        <end position="195"/>
    </location>
</feature>
<protein>
    <submittedName>
        <fullName evidence="3">PEP-CTERM sorting domain-containing protein</fullName>
    </submittedName>
</protein>
<evidence type="ECO:0000256" key="1">
    <source>
        <dbReference type="SAM" id="SignalP"/>
    </source>
</evidence>
<proteinExistence type="predicted"/>
<name>A0ABU5ILC8_9BURK</name>
<feature type="domain" description="Ice-binding protein C-terminal" evidence="2">
    <location>
        <begin position="161"/>
        <end position="184"/>
    </location>
</feature>
<dbReference type="RefSeq" id="WP_322467371.1">
    <property type="nucleotide sequence ID" value="NZ_JAXOJX010000049.1"/>
</dbReference>
<dbReference type="Proteomes" id="UP001293718">
    <property type="component" value="Unassembled WGS sequence"/>
</dbReference>
<gene>
    <name evidence="3" type="ORF">SM757_24285</name>
</gene>
<evidence type="ECO:0000259" key="2">
    <source>
        <dbReference type="Pfam" id="PF07589"/>
    </source>
</evidence>
<feature type="signal peptide" evidence="1">
    <location>
        <begin position="1"/>
        <end position="20"/>
    </location>
</feature>
<dbReference type="InterPro" id="IPR013424">
    <property type="entry name" value="Ice-binding_C"/>
</dbReference>
<dbReference type="NCBIfam" id="TIGR02595">
    <property type="entry name" value="PEP_CTERM"/>
    <property type="match status" value="1"/>
</dbReference>
<organism evidence="3 4">
    <name type="scientific">Azohydromonas lata</name>
    <dbReference type="NCBI Taxonomy" id="45677"/>
    <lineage>
        <taxon>Bacteria</taxon>
        <taxon>Pseudomonadati</taxon>
        <taxon>Pseudomonadota</taxon>
        <taxon>Betaproteobacteria</taxon>
        <taxon>Burkholderiales</taxon>
        <taxon>Sphaerotilaceae</taxon>
        <taxon>Azohydromonas</taxon>
    </lineage>
</organism>
<accession>A0ABU5ILC8</accession>
<dbReference type="EMBL" id="JAXOJX010000049">
    <property type="protein sequence ID" value="MDZ5459702.1"/>
    <property type="molecule type" value="Genomic_DNA"/>
</dbReference>
<dbReference type="Pfam" id="PF07589">
    <property type="entry name" value="PEP-CTERM"/>
    <property type="match status" value="1"/>
</dbReference>